<dbReference type="GO" id="GO:0006508">
    <property type="term" value="P:proteolysis"/>
    <property type="evidence" value="ECO:0007669"/>
    <property type="project" value="InterPro"/>
</dbReference>
<evidence type="ECO:0000256" key="1">
    <source>
        <dbReference type="SAM" id="MobiDB-lite"/>
    </source>
</evidence>
<dbReference type="SUPFAM" id="SSF52129">
    <property type="entry name" value="Caspase-like"/>
    <property type="match status" value="1"/>
</dbReference>
<evidence type="ECO:0000313" key="5">
    <source>
        <dbReference type="Proteomes" id="UP000229498"/>
    </source>
</evidence>
<keyword evidence="5" id="KW-1185">Reference proteome</keyword>
<name>A0A2M9G195_9PROT</name>
<dbReference type="Proteomes" id="UP000229498">
    <property type="component" value="Unassembled WGS sequence"/>
</dbReference>
<accession>A0A2M9G195</accession>
<dbReference type="InterPro" id="IPR011600">
    <property type="entry name" value="Pept_C14_caspase"/>
</dbReference>
<feature type="signal peptide" evidence="2">
    <location>
        <begin position="1"/>
        <end position="31"/>
    </location>
</feature>
<sequence length="461" mass="49905">MIRIRRAGWPVLLRICTALLVAIAVAAPAVAEERIALVIGNGDYGALGSLKNPVNDSRLMAATLREMGFRVIEIENADQRDMKRGVRDFGRWLRRAGTDAVALFYYAGHGVQVAGENYLLPVEAVIEAEGDVDIEAVSAGSILEQMQHANTGVNIVILDACRNNPFQREFRSAASGLARMDAPTGTYIAYATAPGQLAVDGAGAHSPFTETLSRVMREPGLGVEQVFKKVRQMVAAATGEKQVPWSSSSLIGDFAFNTRKADPPAAAAPAASRPAEVRPETPREDIELAYWESIMATDNAGLFRSYLERYPAGIFAEIARERIRAIETPVAAAPAATVRTVPEAAPSDRTPAPAVEGCDSRRQSEPDAIGCIQVKVSGRYPVSRACQVPQYHEVFGGQMLRLRQGLEILVRKPTSNYVHGSANLNCYEMSLGETDGLLAYDGWYILVTPSNEAGLVLTRFE</sequence>
<dbReference type="InterPro" id="IPR052039">
    <property type="entry name" value="Caspase-related_regulators"/>
</dbReference>
<feature type="region of interest" description="Disordered" evidence="1">
    <location>
        <begin position="339"/>
        <end position="361"/>
    </location>
</feature>
<feature type="domain" description="Caspase family p20" evidence="3">
    <location>
        <begin position="32"/>
        <end position="165"/>
    </location>
</feature>
<dbReference type="PROSITE" id="PS50208">
    <property type="entry name" value="CASPASE_P20"/>
    <property type="match status" value="1"/>
</dbReference>
<dbReference type="PANTHER" id="PTHR22576:SF37">
    <property type="entry name" value="MUCOSA-ASSOCIATED LYMPHOID TISSUE LYMPHOMA TRANSLOCATION PROTEIN 1"/>
    <property type="match status" value="1"/>
</dbReference>
<dbReference type="Gene3D" id="3.40.50.1460">
    <property type="match status" value="1"/>
</dbReference>
<dbReference type="EMBL" id="PHIG01000032">
    <property type="protein sequence ID" value="PJK29481.1"/>
    <property type="molecule type" value="Genomic_DNA"/>
</dbReference>
<feature type="region of interest" description="Disordered" evidence="1">
    <location>
        <begin position="262"/>
        <end position="281"/>
    </location>
</feature>
<proteinExistence type="predicted"/>
<dbReference type="RefSeq" id="WP_109793505.1">
    <property type="nucleotide sequence ID" value="NZ_PHIG01000032.1"/>
</dbReference>
<gene>
    <name evidence="4" type="ORF">CVT23_10480</name>
</gene>
<dbReference type="InterPro" id="IPR029030">
    <property type="entry name" value="Caspase-like_dom_sf"/>
</dbReference>
<organism evidence="4 5">
    <name type="scientific">Minwuia thermotolerans</name>
    <dbReference type="NCBI Taxonomy" id="2056226"/>
    <lineage>
        <taxon>Bacteria</taxon>
        <taxon>Pseudomonadati</taxon>
        <taxon>Pseudomonadota</taxon>
        <taxon>Alphaproteobacteria</taxon>
        <taxon>Minwuiales</taxon>
        <taxon>Minwuiaceae</taxon>
        <taxon>Minwuia</taxon>
    </lineage>
</organism>
<reference evidence="4 5" key="1">
    <citation type="submission" date="2017-11" db="EMBL/GenBank/DDBJ databases">
        <title>Draft genome sequence of Rhizobiales bacterium SY3-13.</title>
        <authorList>
            <person name="Sun C."/>
        </authorList>
    </citation>
    <scope>NUCLEOTIDE SEQUENCE [LARGE SCALE GENOMIC DNA]</scope>
    <source>
        <strain evidence="4 5">SY3-13</strain>
    </source>
</reference>
<protein>
    <recommendedName>
        <fullName evidence="3">Caspase family p20 domain-containing protein</fullName>
    </recommendedName>
</protein>
<dbReference type="PANTHER" id="PTHR22576">
    <property type="entry name" value="MUCOSA ASSOCIATED LYMPHOID TISSUE LYMPHOMA TRANSLOCATION PROTEIN 1/PARACASPASE"/>
    <property type="match status" value="1"/>
</dbReference>
<evidence type="ECO:0000259" key="3">
    <source>
        <dbReference type="PROSITE" id="PS50208"/>
    </source>
</evidence>
<keyword evidence="2" id="KW-0732">Signal</keyword>
<dbReference type="GO" id="GO:0004197">
    <property type="term" value="F:cysteine-type endopeptidase activity"/>
    <property type="evidence" value="ECO:0007669"/>
    <property type="project" value="InterPro"/>
</dbReference>
<comment type="caution">
    <text evidence="4">The sequence shown here is derived from an EMBL/GenBank/DDBJ whole genome shotgun (WGS) entry which is preliminary data.</text>
</comment>
<evidence type="ECO:0000256" key="2">
    <source>
        <dbReference type="SAM" id="SignalP"/>
    </source>
</evidence>
<feature type="compositionally biased region" description="Low complexity" evidence="1">
    <location>
        <begin position="263"/>
        <end position="274"/>
    </location>
</feature>
<dbReference type="InterPro" id="IPR001309">
    <property type="entry name" value="Pept_C14_p20"/>
</dbReference>
<dbReference type="OrthoDB" id="9812126at2"/>
<feature type="chain" id="PRO_5014773678" description="Caspase family p20 domain-containing protein" evidence="2">
    <location>
        <begin position="32"/>
        <end position="461"/>
    </location>
</feature>
<dbReference type="AlphaFoldDB" id="A0A2M9G195"/>
<evidence type="ECO:0000313" key="4">
    <source>
        <dbReference type="EMBL" id="PJK29481.1"/>
    </source>
</evidence>
<dbReference type="Pfam" id="PF00656">
    <property type="entry name" value="Peptidase_C14"/>
    <property type="match status" value="1"/>
</dbReference>